<dbReference type="Proteomes" id="UP000000366">
    <property type="component" value="Chromosome"/>
</dbReference>
<keyword evidence="4" id="KW-0418">Kinase</keyword>
<keyword evidence="4" id="KW-0808">Transferase</keyword>
<evidence type="ECO:0000313" key="4">
    <source>
        <dbReference type="EMBL" id="ABM95970.1"/>
    </source>
</evidence>
<evidence type="ECO:0000256" key="1">
    <source>
        <dbReference type="PIRSR" id="PIRSR000705-1"/>
    </source>
</evidence>
<reference evidence="4 5" key="1">
    <citation type="journal article" date="2007" name="J. Bacteriol.">
        <title>Whole-genome analysis of the methyl tert-butyl ether-degrading beta-proteobacterium Methylibium petroleiphilum PM1.</title>
        <authorList>
            <person name="Kane S.R."/>
            <person name="Chakicherla A.Y."/>
            <person name="Chain P.S.G."/>
            <person name="Schmidt R."/>
            <person name="Shin M.W."/>
            <person name="Legler T.C."/>
            <person name="Scow K.M."/>
            <person name="Larimer F.W."/>
            <person name="Lucas S.M."/>
            <person name="Richardson P.M."/>
            <person name="Hristova K.R."/>
        </authorList>
    </citation>
    <scope>NUCLEOTIDE SEQUENCE [LARGE SCALE GENOMIC DNA]</scope>
    <source>
        <strain evidence="5">ATCC BAA-1232 / LMG 22953 / PM1</strain>
    </source>
</reference>
<dbReference type="PIRSF" id="PIRSF000705">
    <property type="entry name" value="DNK"/>
    <property type="match status" value="1"/>
</dbReference>
<feature type="binding site" evidence="2">
    <location>
        <begin position="151"/>
        <end position="155"/>
    </location>
    <ligand>
        <name>ATP</name>
        <dbReference type="ChEBI" id="CHEBI:30616"/>
    </ligand>
</feature>
<dbReference type="EMBL" id="CP000555">
    <property type="protein sequence ID" value="ABM95970.1"/>
    <property type="molecule type" value="Genomic_DNA"/>
</dbReference>
<dbReference type="GO" id="GO:0004138">
    <property type="term" value="F:deoxyguanosine kinase activity"/>
    <property type="evidence" value="ECO:0007669"/>
    <property type="project" value="UniProtKB-EC"/>
</dbReference>
<dbReference type="RefSeq" id="WP_011830593.1">
    <property type="nucleotide sequence ID" value="NC_008825.1"/>
</dbReference>
<protein>
    <submittedName>
        <fullName evidence="4">Deoxynucleoside kinase</fullName>
        <ecNumber evidence="4">2.7.1.113</ecNumber>
    </submittedName>
</protein>
<dbReference type="GO" id="GO:0005737">
    <property type="term" value="C:cytoplasm"/>
    <property type="evidence" value="ECO:0007669"/>
    <property type="project" value="TreeGrafter"/>
</dbReference>
<feature type="domain" description="Deoxynucleoside kinase" evidence="3">
    <location>
        <begin position="13"/>
        <end position="211"/>
    </location>
</feature>
<name>A2SK81_METPP</name>
<dbReference type="GO" id="GO:0005524">
    <property type="term" value="F:ATP binding"/>
    <property type="evidence" value="ECO:0007669"/>
    <property type="project" value="UniProtKB-KW"/>
</dbReference>
<dbReference type="STRING" id="420662.Mpe_A3017"/>
<dbReference type="KEGG" id="mpt:Mpe_A3017"/>
<dbReference type="Gene3D" id="3.40.50.300">
    <property type="entry name" value="P-loop containing nucleotide triphosphate hydrolases"/>
    <property type="match status" value="1"/>
</dbReference>
<gene>
    <name evidence="4" type="ordered locus">Mpe_A3017</name>
</gene>
<dbReference type="Pfam" id="PF01712">
    <property type="entry name" value="dNK"/>
    <property type="match status" value="1"/>
</dbReference>
<evidence type="ECO:0000256" key="2">
    <source>
        <dbReference type="PIRSR" id="PIRSR000705-3"/>
    </source>
</evidence>
<feature type="binding site" evidence="2">
    <location>
        <begin position="16"/>
        <end position="24"/>
    </location>
    <ligand>
        <name>ATP</name>
        <dbReference type="ChEBI" id="CHEBI:30616"/>
    </ligand>
</feature>
<dbReference type="InterPro" id="IPR027417">
    <property type="entry name" value="P-loop_NTPase"/>
</dbReference>
<evidence type="ECO:0000259" key="3">
    <source>
        <dbReference type="Pfam" id="PF01712"/>
    </source>
</evidence>
<evidence type="ECO:0000313" key="5">
    <source>
        <dbReference type="Proteomes" id="UP000000366"/>
    </source>
</evidence>
<dbReference type="EC" id="2.7.1.113" evidence="4"/>
<dbReference type="SUPFAM" id="SSF52540">
    <property type="entry name" value="P-loop containing nucleoside triphosphate hydrolases"/>
    <property type="match status" value="1"/>
</dbReference>
<dbReference type="CDD" id="cd01673">
    <property type="entry name" value="dNK"/>
    <property type="match status" value="1"/>
</dbReference>
<dbReference type="InterPro" id="IPR002624">
    <property type="entry name" value="DCK/DGK"/>
</dbReference>
<dbReference type="AlphaFoldDB" id="A2SK81"/>
<organism evidence="4 5">
    <name type="scientific">Methylibium petroleiphilum (strain ATCC BAA-1232 / LMG 22953 / PM1)</name>
    <dbReference type="NCBI Taxonomy" id="420662"/>
    <lineage>
        <taxon>Bacteria</taxon>
        <taxon>Pseudomonadati</taxon>
        <taxon>Pseudomonadota</taxon>
        <taxon>Betaproteobacteria</taxon>
        <taxon>Burkholderiales</taxon>
        <taxon>Sphaerotilaceae</taxon>
        <taxon>Methylibium</taxon>
    </lineage>
</organism>
<keyword evidence="5" id="KW-1185">Reference proteome</keyword>
<keyword evidence="2" id="KW-0067">ATP-binding</keyword>
<dbReference type="HOGENOM" id="CLU_030466_2_0_4"/>
<accession>A2SK81</accession>
<dbReference type="eggNOG" id="COG1428">
    <property type="taxonomic scope" value="Bacteria"/>
</dbReference>
<dbReference type="PANTHER" id="PTHR10513:SF46">
    <property type="entry name" value="DEOXYGUANOSINE KINASE"/>
    <property type="match status" value="1"/>
</dbReference>
<keyword evidence="2" id="KW-0547">Nucleotide-binding</keyword>
<dbReference type="PANTHER" id="PTHR10513">
    <property type="entry name" value="DEOXYNUCLEOSIDE KINASE"/>
    <property type="match status" value="1"/>
</dbReference>
<feature type="active site" description="Proton acceptor" evidence="1">
    <location>
        <position position="93"/>
    </location>
</feature>
<dbReference type="InterPro" id="IPR050566">
    <property type="entry name" value="Deoxyribonucleoside_kinase"/>
</dbReference>
<proteinExistence type="predicted"/>
<dbReference type="InterPro" id="IPR031314">
    <property type="entry name" value="DNK_dom"/>
</dbReference>
<sequence>MSAAAGMRFAHVVVEGPIGVGKTTLARTLAAHWGARLVLEQPAENPYLARFYEHMGTPQGRGRGNPLALQTQLSFLFQRVEQMKELGQGGMFDHGVVSDFLFAKDAIFAMLTLGDEDLALYRQIYKRHSAQAPQPDLVIWLQAEPDVLMARIRRRGIEMERHITEDYLGSLCRGYVRYFANHRGAPVLAINTEVFHPSENPADFRRLLDRIDGFKGPFELFDPPDPPGRGADGQIGDTVAGGLIEL</sequence>